<gene>
    <name evidence="2" type="ORF">AMJ82_10140</name>
</gene>
<dbReference type="PANTHER" id="PTHR35177">
    <property type="entry name" value="HYDROGENASE MATURATION FACTOR HYBG"/>
    <property type="match status" value="1"/>
</dbReference>
<dbReference type="SUPFAM" id="SSF159127">
    <property type="entry name" value="HupF/HypC-like"/>
    <property type="match status" value="1"/>
</dbReference>
<dbReference type="PANTHER" id="PTHR35177:SF2">
    <property type="entry name" value="HYDROGENASE MATURATION FACTOR HYBG"/>
    <property type="match status" value="1"/>
</dbReference>
<dbReference type="GO" id="GO:1902670">
    <property type="term" value="F:carbon dioxide binding"/>
    <property type="evidence" value="ECO:0007669"/>
    <property type="project" value="TreeGrafter"/>
</dbReference>
<dbReference type="Gene3D" id="2.30.30.140">
    <property type="match status" value="1"/>
</dbReference>
<dbReference type="PRINTS" id="PR00445">
    <property type="entry name" value="HUPFHYPC"/>
</dbReference>
<evidence type="ECO:0008006" key="4">
    <source>
        <dbReference type="Google" id="ProtNLM"/>
    </source>
</evidence>
<evidence type="ECO:0000313" key="2">
    <source>
        <dbReference type="EMBL" id="KPK67654.1"/>
    </source>
</evidence>
<dbReference type="AlphaFoldDB" id="A0A0S8G3V3"/>
<proteinExistence type="inferred from homology"/>
<evidence type="ECO:0000313" key="3">
    <source>
        <dbReference type="Proteomes" id="UP000051717"/>
    </source>
</evidence>
<dbReference type="PROSITE" id="PS01097">
    <property type="entry name" value="HUPF_HYPC"/>
    <property type="match status" value="1"/>
</dbReference>
<name>A0A0S8G3V3_UNCT6</name>
<organism evidence="2 3">
    <name type="scientific">candidate division TA06 bacterium SM23_40</name>
    <dbReference type="NCBI Taxonomy" id="1703774"/>
    <lineage>
        <taxon>Bacteria</taxon>
        <taxon>Bacteria division TA06</taxon>
    </lineage>
</organism>
<dbReference type="InterPro" id="IPR001109">
    <property type="entry name" value="Hydrogenase_HupF/HypC"/>
</dbReference>
<comment type="similarity">
    <text evidence="1">Belongs to the HupF/HypC family.</text>
</comment>
<protein>
    <recommendedName>
        <fullName evidence="4">Hydrogenase assembly protein HypC</fullName>
    </recommendedName>
</protein>
<dbReference type="Pfam" id="PF01455">
    <property type="entry name" value="HupF_HypC"/>
    <property type="match status" value="1"/>
</dbReference>
<dbReference type="FunFam" id="2.30.30.140:FF:000022">
    <property type="entry name" value="Hydrogenase assembly chaperone HybG"/>
    <property type="match status" value="1"/>
</dbReference>
<dbReference type="Proteomes" id="UP000051717">
    <property type="component" value="Unassembled WGS sequence"/>
</dbReference>
<dbReference type="EMBL" id="LJUI01000114">
    <property type="protein sequence ID" value="KPK67654.1"/>
    <property type="molecule type" value="Genomic_DNA"/>
</dbReference>
<dbReference type="GO" id="GO:0051604">
    <property type="term" value="P:protein maturation"/>
    <property type="evidence" value="ECO:0007669"/>
    <property type="project" value="TreeGrafter"/>
</dbReference>
<evidence type="ECO:0000256" key="1">
    <source>
        <dbReference type="ARBA" id="ARBA00006018"/>
    </source>
</evidence>
<accession>A0A0S8G3V3</accession>
<sequence>MCLAIPMKVVEIEGERGLVEQGGVRRPADLRLLEEVSVGDYVIVHAGFAISRLDTEEAEETLRLFAELIDAEEGSDET</sequence>
<dbReference type="InterPro" id="IPR019812">
    <property type="entry name" value="Hydgase_assmbl_chp_CS"/>
</dbReference>
<reference evidence="2 3" key="1">
    <citation type="journal article" date="2015" name="Microbiome">
        <title>Genomic resolution of linkages in carbon, nitrogen, and sulfur cycling among widespread estuary sediment bacteria.</title>
        <authorList>
            <person name="Baker B.J."/>
            <person name="Lazar C.S."/>
            <person name="Teske A.P."/>
            <person name="Dick G.J."/>
        </authorList>
    </citation>
    <scope>NUCLEOTIDE SEQUENCE [LARGE SCALE GENOMIC DNA]</scope>
    <source>
        <strain evidence="2">SM23_40</strain>
    </source>
</reference>
<dbReference type="GO" id="GO:0005506">
    <property type="term" value="F:iron ion binding"/>
    <property type="evidence" value="ECO:0007669"/>
    <property type="project" value="TreeGrafter"/>
</dbReference>
<comment type="caution">
    <text evidence="2">The sequence shown here is derived from an EMBL/GenBank/DDBJ whole genome shotgun (WGS) entry which is preliminary data.</text>
</comment>
<dbReference type="NCBIfam" id="TIGR00074">
    <property type="entry name" value="hypC_hupF"/>
    <property type="match status" value="1"/>
</dbReference>
<dbReference type="PATRIC" id="fig|1703774.3.peg.1082"/>